<accession>A0ABY0VQR7</accession>
<evidence type="ECO:0008006" key="3">
    <source>
        <dbReference type="Google" id="ProtNLM"/>
    </source>
</evidence>
<proteinExistence type="predicted"/>
<dbReference type="PANTHER" id="PTHR36529:SF1">
    <property type="entry name" value="GLYCOSYLTRANSFERASE"/>
    <property type="match status" value="1"/>
</dbReference>
<name>A0ABY0VQR7_9PSED</name>
<dbReference type="SUPFAM" id="SSF53448">
    <property type="entry name" value="Nucleotide-diphospho-sugar transferases"/>
    <property type="match status" value="1"/>
</dbReference>
<dbReference type="InterPro" id="IPR029044">
    <property type="entry name" value="Nucleotide-diphossugar_trans"/>
</dbReference>
<protein>
    <recommendedName>
        <fullName evidence="3">DUF2064 domain-containing protein</fullName>
    </recommendedName>
</protein>
<reference evidence="1 2" key="1">
    <citation type="submission" date="2016-10" db="EMBL/GenBank/DDBJ databases">
        <authorList>
            <person name="Varghese N."/>
            <person name="Submissions S."/>
        </authorList>
    </citation>
    <scope>NUCLEOTIDE SEQUENCE [LARGE SCALE GENOMIC DNA]</scope>
    <source>
        <strain evidence="1 2">BS3667</strain>
    </source>
</reference>
<dbReference type="RefSeq" id="WP_048350919.1">
    <property type="nucleotide sequence ID" value="NZ_CP049044.1"/>
</dbReference>
<evidence type="ECO:0000313" key="1">
    <source>
        <dbReference type="EMBL" id="SDU49728.1"/>
    </source>
</evidence>
<dbReference type="GeneID" id="96619704"/>
<dbReference type="PANTHER" id="PTHR36529">
    <property type="entry name" value="SLL1095 PROTEIN"/>
    <property type="match status" value="1"/>
</dbReference>
<dbReference type="InterPro" id="IPR018641">
    <property type="entry name" value="Trfase_1_rSAM/seldom-assoc"/>
</dbReference>
<dbReference type="Gene3D" id="3.90.550.10">
    <property type="entry name" value="Spore Coat Polysaccharide Biosynthesis Protein SpsA, Chain A"/>
    <property type="match status" value="1"/>
</dbReference>
<organism evidence="1 2">
    <name type="scientific">Pseudomonas psychrophila</name>
    <dbReference type="NCBI Taxonomy" id="122355"/>
    <lineage>
        <taxon>Bacteria</taxon>
        <taxon>Pseudomonadati</taxon>
        <taxon>Pseudomonadota</taxon>
        <taxon>Gammaproteobacteria</taxon>
        <taxon>Pseudomonadales</taxon>
        <taxon>Pseudomonadaceae</taxon>
        <taxon>Pseudomonas</taxon>
    </lineage>
</organism>
<keyword evidence="2" id="KW-1185">Reference proteome</keyword>
<sequence>MNSLNNHYPCLVLLCKRPALGHSKQRLAEGVGKKRALVIAQLLLDCAVEDLLDFPGTRALAPDQAQHQQWGQALCESALCIPQSEGNLGERLNALDMQLRNLGHQYLIYIGSDCPLLGPDDYQRVNEQLRYSDTVLTMAQDGGVVLMASRKPWPTLSALPWSTQHLGQALLECCRSSGHSVSLAGELFDIDLQEDLKPLLEALAEDARPERLKLKNALAGLLEVSDAK</sequence>
<evidence type="ECO:0000313" key="2">
    <source>
        <dbReference type="Proteomes" id="UP000182058"/>
    </source>
</evidence>
<dbReference type="EMBL" id="LT629795">
    <property type="protein sequence ID" value="SDU49728.1"/>
    <property type="molecule type" value="Genomic_DNA"/>
</dbReference>
<gene>
    <name evidence="1" type="ORF">SAMN04490201_2058</name>
</gene>
<dbReference type="Proteomes" id="UP000182058">
    <property type="component" value="Chromosome I"/>
</dbReference>
<dbReference type="Pfam" id="PF09837">
    <property type="entry name" value="DUF2064"/>
    <property type="match status" value="1"/>
</dbReference>